<dbReference type="SMART" id="SM01043">
    <property type="entry name" value="BTAD"/>
    <property type="match status" value="1"/>
</dbReference>
<gene>
    <name evidence="7" type="ORF">FHR33_005777</name>
</gene>
<dbReference type="GO" id="GO:0003677">
    <property type="term" value="F:DNA binding"/>
    <property type="evidence" value="ECO:0007669"/>
    <property type="project" value="UniProtKB-KW"/>
</dbReference>
<dbReference type="Gene3D" id="1.25.40.10">
    <property type="entry name" value="Tetratricopeptide repeat domain"/>
    <property type="match status" value="3"/>
</dbReference>
<organism evidence="7 8">
    <name type="scientific">Nonomuraea dietziae</name>
    <dbReference type="NCBI Taxonomy" id="65515"/>
    <lineage>
        <taxon>Bacteria</taxon>
        <taxon>Bacillati</taxon>
        <taxon>Actinomycetota</taxon>
        <taxon>Actinomycetes</taxon>
        <taxon>Streptosporangiales</taxon>
        <taxon>Streptosporangiaceae</taxon>
        <taxon>Nonomuraea</taxon>
    </lineage>
</organism>
<dbReference type="PRINTS" id="PR00364">
    <property type="entry name" value="DISEASERSIST"/>
</dbReference>
<comment type="similarity">
    <text evidence="1">Belongs to the AfsR/DnrI/RedD regulatory family.</text>
</comment>
<proteinExistence type="inferred from homology"/>
<dbReference type="PANTHER" id="PTHR35807:SF1">
    <property type="entry name" value="TRANSCRIPTIONAL REGULATOR REDD"/>
    <property type="match status" value="1"/>
</dbReference>
<dbReference type="SUPFAM" id="SSF46894">
    <property type="entry name" value="C-terminal effector domain of the bipartite response regulators"/>
    <property type="match status" value="1"/>
</dbReference>
<dbReference type="SMART" id="SM00862">
    <property type="entry name" value="Trans_reg_C"/>
    <property type="match status" value="1"/>
</dbReference>
<dbReference type="PANTHER" id="PTHR35807">
    <property type="entry name" value="TRANSCRIPTIONAL REGULATOR REDD-RELATED"/>
    <property type="match status" value="1"/>
</dbReference>
<dbReference type="Gene3D" id="3.40.50.300">
    <property type="entry name" value="P-loop containing nucleotide triphosphate hydrolases"/>
    <property type="match status" value="1"/>
</dbReference>
<dbReference type="SUPFAM" id="SSF48452">
    <property type="entry name" value="TPR-like"/>
    <property type="match status" value="3"/>
</dbReference>
<dbReference type="InterPro" id="IPR005158">
    <property type="entry name" value="BTAD"/>
</dbReference>
<sequence>MVSFHVLGPLEARAAGRPVRISGRKPRMLLATLLLDANHLVGADHLVDVLWERPPRSAHANLRTYASSLRSELGARIRAEGSCYLIEVAHDELDLLTFERLVARRDPESLAEALALWRGVPLSDLPDHPLWTRRLAPLPEVRLAAARELIAARMERGEYGEAVTLLRALCAEHPFREDLWGQLMLALHGSGRQAEALACYTEIRRQLVAELGVEPGAELREVQATVLAGTPPSQRVWTPRQLPPDLPDFVGRRQALALLTRQGDGRGPFPVAVISGPPGSGKSALAVRGAHALADAFPAGQLYLCMAAADPADLLAQALRALGVSAIPATLAERSALYRSVLAERPMLVVLDDAADAAQVRPLLPGAGSSVIVTSRSKLTSVPGALQIHLEPLSPPEAEELLERIIGADRARREREAATAIVRACGFVPLAVRIAGARLAARPGWSLALFQNRLKDESRRIGELRIGDLDVRLGLDHSYRGLPAEAARTLHTLGRLGGASLPGWVVDAVLGRHRADDVTDALVDADLLRLVGTDPLGQPRYRLPDLVRCHALEQGPDLAALARVVATWTATTELATARLPTTVFTLSSAAAARWWLPRETLERLTADPLAWFEAEHEGLEEAVRVAASSGLGGQAWGLAAAMVPYLDLRCHFGTWQRTHGTALAAARVAGDSYGEAAMLRGLAQVCLYQDRYAESEEMFARARRAFHELGDTRAEATSVCGLGAVAQFRGEHRAALAHFHRALVMFGSVGDLSGEAYTRQAIGRVCLKSGDLVQAAQWLGQALRLAQQLGDVHREGCVSIHLGKLGEPERFHGRALDIFESLGDRHCGAYAMQSLAGFQAASGELGPASAALERSLLIFRQLGDRSGEASSAQLLGELHRSAGRAELARDYLDQAVVLRGSLAAEAV</sequence>
<evidence type="ECO:0000313" key="8">
    <source>
        <dbReference type="Proteomes" id="UP000579945"/>
    </source>
</evidence>
<evidence type="ECO:0000256" key="2">
    <source>
        <dbReference type="ARBA" id="ARBA00023015"/>
    </source>
</evidence>
<dbReference type="InterPro" id="IPR036388">
    <property type="entry name" value="WH-like_DNA-bd_sf"/>
</dbReference>
<dbReference type="EMBL" id="JACIBV010000001">
    <property type="protein sequence ID" value="MBB3729917.1"/>
    <property type="molecule type" value="Genomic_DNA"/>
</dbReference>
<protein>
    <submittedName>
        <fullName evidence="7">DNA-binding SARP family transcriptional activator</fullName>
    </submittedName>
</protein>
<dbReference type="Proteomes" id="UP000579945">
    <property type="component" value="Unassembled WGS sequence"/>
</dbReference>
<dbReference type="SUPFAM" id="SSF52540">
    <property type="entry name" value="P-loop containing nucleoside triphosphate hydrolases"/>
    <property type="match status" value="1"/>
</dbReference>
<reference evidence="7 8" key="1">
    <citation type="submission" date="2020-08" db="EMBL/GenBank/DDBJ databases">
        <title>Sequencing the genomes of 1000 actinobacteria strains.</title>
        <authorList>
            <person name="Klenk H.-P."/>
        </authorList>
    </citation>
    <scope>NUCLEOTIDE SEQUENCE [LARGE SCALE GENOMIC DNA]</scope>
    <source>
        <strain evidence="7 8">DSM 44320</strain>
    </source>
</reference>
<dbReference type="CDD" id="cd15831">
    <property type="entry name" value="BTAD"/>
    <property type="match status" value="1"/>
</dbReference>
<dbReference type="InterPro" id="IPR027417">
    <property type="entry name" value="P-loop_NTPase"/>
</dbReference>
<dbReference type="SMART" id="SM00028">
    <property type="entry name" value="TPR"/>
    <property type="match status" value="4"/>
</dbReference>
<dbReference type="Pfam" id="PF13424">
    <property type="entry name" value="TPR_12"/>
    <property type="match status" value="1"/>
</dbReference>
<dbReference type="RefSeq" id="WP_183653856.1">
    <property type="nucleotide sequence ID" value="NZ_JACIBV010000001.1"/>
</dbReference>
<dbReference type="InterPro" id="IPR016032">
    <property type="entry name" value="Sig_transdc_resp-reg_C-effctor"/>
</dbReference>
<keyword evidence="4" id="KW-0804">Transcription</keyword>
<feature type="domain" description="Bacterial transcriptional activator" evidence="6">
    <location>
        <begin position="93"/>
        <end position="227"/>
    </location>
</feature>
<dbReference type="GO" id="GO:0006355">
    <property type="term" value="P:regulation of DNA-templated transcription"/>
    <property type="evidence" value="ECO:0007669"/>
    <property type="project" value="InterPro"/>
</dbReference>
<evidence type="ECO:0000259" key="6">
    <source>
        <dbReference type="SMART" id="SM01043"/>
    </source>
</evidence>
<evidence type="ECO:0000256" key="3">
    <source>
        <dbReference type="ARBA" id="ARBA00023125"/>
    </source>
</evidence>
<dbReference type="InterPro" id="IPR019734">
    <property type="entry name" value="TPR_rpt"/>
</dbReference>
<evidence type="ECO:0000256" key="1">
    <source>
        <dbReference type="ARBA" id="ARBA00005820"/>
    </source>
</evidence>
<dbReference type="GeneID" id="95392087"/>
<dbReference type="AlphaFoldDB" id="A0A7W5VL65"/>
<evidence type="ECO:0000259" key="5">
    <source>
        <dbReference type="SMART" id="SM00862"/>
    </source>
</evidence>
<evidence type="ECO:0000256" key="4">
    <source>
        <dbReference type="ARBA" id="ARBA00023163"/>
    </source>
</evidence>
<dbReference type="GO" id="GO:0043531">
    <property type="term" value="F:ADP binding"/>
    <property type="evidence" value="ECO:0007669"/>
    <property type="project" value="InterPro"/>
</dbReference>
<feature type="domain" description="OmpR/PhoB-type" evidence="5">
    <location>
        <begin position="16"/>
        <end position="86"/>
    </location>
</feature>
<comment type="caution">
    <text evidence="7">The sequence shown here is derived from an EMBL/GenBank/DDBJ whole genome shotgun (WGS) entry which is preliminary data.</text>
</comment>
<keyword evidence="3 7" id="KW-0238">DNA-binding</keyword>
<dbReference type="Pfam" id="PF03704">
    <property type="entry name" value="BTAD"/>
    <property type="match status" value="1"/>
</dbReference>
<dbReference type="Gene3D" id="1.10.10.10">
    <property type="entry name" value="Winged helix-like DNA-binding domain superfamily/Winged helix DNA-binding domain"/>
    <property type="match status" value="1"/>
</dbReference>
<name>A0A7W5VL65_9ACTN</name>
<dbReference type="InterPro" id="IPR051677">
    <property type="entry name" value="AfsR-DnrI-RedD_regulator"/>
</dbReference>
<dbReference type="GO" id="GO:0000160">
    <property type="term" value="P:phosphorelay signal transduction system"/>
    <property type="evidence" value="ECO:0007669"/>
    <property type="project" value="InterPro"/>
</dbReference>
<dbReference type="InterPro" id="IPR011990">
    <property type="entry name" value="TPR-like_helical_dom_sf"/>
</dbReference>
<dbReference type="InterPro" id="IPR001867">
    <property type="entry name" value="OmpR/PhoB-type_DNA-bd"/>
</dbReference>
<keyword evidence="2" id="KW-0805">Transcription regulation</keyword>
<evidence type="ECO:0000313" key="7">
    <source>
        <dbReference type="EMBL" id="MBB3729917.1"/>
    </source>
</evidence>
<accession>A0A7W5VL65</accession>
<keyword evidence="8" id="KW-1185">Reference proteome</keyword>